<gene>
    <name evidence="6" type="ORF">MPL3356_40010</name>
</gene>
<feature type="transmembrane region" description="Helical" evidence="5">
    <location>
        <begin position="12"/>
        <end position="36"/>
    </location>
</feature>
<dbReference type="EMBL" id="CCMZ01000034">
    <property type="protein sequence ID" value="CDX22582.1"/>
    <property type="molecule type" value="Genomic_DNA"/>
</dbReference>
<evidence type="ECO:0000256" key="5">
    <source>
        <dbReference type="SAM" id="Phobius"/>
    </source>
</evidence>
<comment type="subcellular location">
    <subcellularLocation>
        <location evidence="1">Membrane</location>
        <topology evidence="1">Multi-pass membrane protein</topology>
    </subcellularLocation>
</comment>
<evidence type="ECO:0000313" key="7">
    <source>
        <dbReference type="Proteomes" id="UP000045285"/>
    </source>
</evidence>
<feature type="transmembrane region" description="Helical" evidence="5">
    <location>
        <begin position="103"/>
        <end position="123"/>
    </location>
</feature>
<evidence type="ECO:0000256" key="3">
    <source>
        <dbReference type="ARBA" id="ARBA00022989"/>
    </source>
</evidence>
<feature type="transmembrane region" description="Helical" evidence="5">
    <location>
        <begin position="79"/>
        <end position="97"/>
    </location>
</feature>
<dbReference type="GO" id="GO:0016020">
    <property type="term" value="C:membrane"/>
    <property type="evidence" value="ECO:0007669"/>
    <property type="project" value="UniProtKB-SubCell"/>
</dbReference>
<dbReference type="Proteomes" id="UP000045285">
    <property type="component" value="Unassembled WGS sequence"/>
</dbReference>
<feature type="transmembrane region" description="Helical" evidence="5">
    <location>
        <begin position="56"/>
        <end position="74"/>
    </location>
</feature>
<dbReference type="AlphaFoldDB" id="A0A090E5P4"/>
<sequence>MSISEAAPASKGALWTGRALSAVVVLFMVFDGVIKLPPLEIVTLTMTELGWPADANVARLLGVVGLISTALYALPRTSVLGAILLTAYMGGAISTHVRIGNPLFSHTLFGVYLGVILWGGLFLRDARVRALIPFSR</sequence>
<accession>A0A090E5P4</accession>
<keyword evidence="4 5" id="KW-0472">Membrane</keyword>
<evidence type="ECO:0008006" key="8">
    <source>
        <dbReference type="Google" id="ProtNLM"/>
    </source>
</evidence>
<reference evidence="7" key="1">
    <citation type="submission" date="2014-08" db="EMBL/GenBank/DDBJ databases">
        <authorList>
            <person name="Moulin L."/>
        </authorList>
    </citation>
    <scope>NUCLEOTIDE SEQUENCE [LARGE SCALE GENOMIC DNA]</scope>
</reference>
<keyword evidence="7" id="KW-1185">Reference proteome</keyword>
<keyword evidence="2 5" id="KW-0812">Transmembrane</keyword>
<evidence type="ECO:0000313" key="6">
    <source>
        <dbReference type="EMBL" id="CDX22582.1"/>
    </source>
</evidence>
<name>A0A090E5P4_MESPL</name>
<evidence type="ECO:0000256" key="4">
    <source>
        <dbReference type="ARBA" id="ARBA00023136"/>
    </source>
</evidence>
<keyword evidence="3 5" id="KW-1133">Transmembrane helix</keyword>
<organism evidence="6 7">
    <name type="scientific">Mesorhizobium plurifarium</name>
    <dbReference type="NCBI Taxonomy" id="69974"/>
    <lineage>
        <taxon>Bacteria</taxon>
        <taxon>Pseudomonadati</taxon>
        <taxon>Pseudomonadota</taxon>
        <taxon>Alphaproteobacteria</taxon>
        <taxon>Hyphomicrobiales</taxon>
        <taxon>Phyllobacteriaceae</taxon>
        <taxon>Mesorhizobium</taxon>
    </lineage>
</organism>
<dbReference type="InterPro" id="IPR032808">
    <property type="entry name" value="DoxX"/>
</dbReference>
<proteinExistence type="predicted"/>
<dbReference type="Pfam" id="PF13564">
    <property type="entry name" value="DoxX_2"/>
    <property type="match status" value="1"/>
</dbReference>
<dbReference type="STRING" id="69974.MPLDJ20_270055"/>
<evidence type="ECO:0000256" key="2">
    <source>
        <dbReference type="ARBA" id="ARBA00022692"/>
    </source>
</evidence>
<evidence type="ECO:0000256" key="1">
    <source>
        <dbReference type="ARBA" id="ARBA00004141"/>
    </source>
</evidence>
<protein>
    <recommendedName>
        <fullName evidence="8">DoxX family protein</fullName>
    </recommendedName>
</protein>